<name>A0A366HUV8_9BACT</name>
<dbReference type="GO" id="GO:0005776">
    <property type="term" value="C:autophagosome"/>
    <property type="evidence" value="ECO:0007669"/>
    <property type="project" value="TreeGrafter"/>
</dbReference>
<dbReference type="SMART" id="SM00220">
    <property type="entry name" value="S_TKc"/>
    <property type="match status" value="1"/>
</dbReference>
<sequence length="858" mass="93971">MSQNRYEVLGKIAEGGLGSVYKAYDRNLRREVALKRVRADSQEEADRQADQLFEEARTISTLQHPHIVTVFDVGKDVEGAYIVMELLKGETLEDIIQRGALNDGDFRELVSQSLEGMIAAHATGLIHLDIKPQNFMVIWLPSGKFQIKILDFGLAKIAHQPHIQEVDADGSILGSIFFMAPEQFERSPVDVRTDLYSLGCVYYFALTQQYPFQGETAPEVMASHLYHSRVPLEQIRPDLPRALTAWVEWLMMRDPDARPVTASQAFEWFQAGQVPNMEPEQPFTDDGTVAMATPEEEEYIAEALPEDQGGYPPTTPSQGVPRYVRPGSSSGPLRPTAPRPTRPVARTPSGVVGARPAPRPMIRPVNIAAAMAPEHLRHKAPLPKWLTLWTPVGIAALVVAFFAFQFVSRARAESRFEALANMEKPQGNVKDVNLLLQFLEEPGNSQVAGETLKKLEGSDTVNTLISRYVLSAKSDIARKNLAGAIAARGINDAADPLLRQFPKVQDRETRIAIWQALGRVASPAHVPEMLTNLIAGDTNELKAAENALVNAASQDTNADSASSPFLQAYRSNSGADDVRATYIRVLSRLGGKDSLKDVTDALENNNPQIRNAAAIALADWPNAEPIPALEAFIPKAKDPYIRKNAVNSLGNLAGLSGETPQEEIAKSLIEARNNTKDAGEMASILSALERVAAPEARDYLLQLPTTEPRSKPQAEAGVKRINALLLNTVPVTGDTTTLPVEKAVLTPGPLLAKDGVISNWFGIADQVSWLVQVEQPGEYEVQLSQTYPGTKPGHYTVTFGSKLFPRQVDISPTPKTVTLGKARIPSPGHYRLWIRPKQIALGDQLMRLDKVVLTKTGS</sequence>
<accession>A0A366HUV8</accession>
<dbReference type="EMBL" id="QNRR01000001">
    <property type="protein sequence ID" value="RBP47285.1"/>
    <property type="molecule type" value="Genomic_DNA"/>
</dbReference>
<keyword evidence="2" id="KW-0547">Nucleotide-binding</keyword>
<dbReference type="OrthoDB" id="6111975at2"/>
<dbReference type="GO" id="GO:0016020">
    <property type="term" value="C:membrane"/>
    <property type="evidence" value="ECO:0007669"/>
    <property type="project" value="TreeGrafter"/>
</dbReference>
<dbReference type="AlphaFoldDB" id="A0A366HUV8"/>
<evidence type="ECO:0000256" key="4">
    <source>
        <dbReference type="ARBA" id="ARBA00022840"/>
    </source>
</evidence>
<dbReference type="RefSeq" id="WP_113956231.1">
    <property type="nucleotide sequence ID" value="NZ_QNRR01000001.1"/>
</dbReference>
<dbReference type="InterPro" id="IPR045269">
    <property type="entry name" value="Atg1-like"/>
</dbReference>
<dbReference type="Gene3D" id="1.10.510.10">
    <property type="entry name" value="Transferase(Phosphotransferase) domain 1"/>
    <property type="match status" value="1"/>
</dbReference>
<proteinExistence type="predicted"/>
<feature type="region of interest" description="Disordered" evidence="5">
    <location>
        <begin position="303"/>
        <end position="358"/>
    </location>
</feature>
<gene>
    <name evidence="8" type="ORF">DES53_10182</name>
</gene>
<keyword evidence="3 8" id="KW-0418">Kinase</keyword>
<evidence type="ECO:0000259" key="7">
    <source>
        <dbReference type="PROSITE" id="PS50011"/>
    </source>
</evidence>
<keyword evidence="6" id="KW-0472">Membrane</keyword>
<evidence type="ECO:0000256" key="6">
    <source>
        <dbReference type="SAM" id="Phobius"/>
    </source>
</evidence>
<evidence type="ECO:0000256" key="1">
    <source>
        <dbReference type="ARBA" id="ARBA00022679"/>
    </source>
</evidence>
<dbReference type="GO" id="GO:0004674">
    <property type="term" value="F:protein serine/threonine kinase activity"/>
    <property type="evidence" value="ECO:0007669"/>
    <property type="project" value="UniProtKB-KW"/>
</dbReference>
<dbReference type="GO" id="GO:0005829">
    <property type="term" value="C:cytosol"/>
    <property type="evidence" value="ECO:0007669"/>
    <property type="project" value="TreeGrafter"/>
</dbReference>
<dbReference type="Pfam" id="PF00069">
    <property type="entry name" value="Pkinase"/>
    <property type="match status" value="1"/>
</dbReference>
<evidence type="ECO:0000313" key="9">
    <source>
        <dbReference type="Proteomes" id="UP000253426"/>
    </source>
</evidence>
<dbReference type="CDD" id="cd14014">
    <property type="entry name" value="STKc_PknB_like"/>
    <property type="match status" value="1"/>
</dbReference>
<keyword evidence="8" id="KW-0723">Serine/threonine-protein kinase</keyword>
<dbReference type="PANTHER" id="PTHR24348:SF22">
    <property type="entry name" value="NON-SPECIFIC SERINE_THREONINE PROTEIN KINASE"/>
    <property type="match status" value="1"/>
</dbReference>
<keyword evidence="9" id="KW-1185">Reference proteome</keyword>
<keyword evidence="4" id="KW-0067">ATP-binding</keyword>
<dbReference type="PROSITE" id="PS50011">
    <property type="entry name" value="PROTEIN_KINASE_DOM"/>
    <property type="match status" value="1"/>
</dbReference>
<dbReference type="Gene3D" id="1.25.10.10">
    <property type="entry name" value="Leucine-rich Repeat Variant"/>
    <property type="match status" value="2"/>
</dbReference>
<dbReference type="InterPro" id="IPR011989">
    <property type="entry name" value="ARM-like"/>
</dbReference>
<evidence type="ECO:0000256" key="3">
    <source>
        <dbReference type="ARBA" id="ARBA00022777"/>
    </source>
</evidence>
<feature type="domain" description="Protein kinase" evidence="7">
    <location>
        <begin position="6"/>
        <end position="269"/>
    </location>
</feature>
<organism evidence="8 9">
    <name type="scientific">Roseimicrobium gellanilyticum</name>
    <dbReference type="NCBI Taxonomy" id="748857"/>
    <lineage>
        <taxon>Bacteria</taxon>
        <taxon>Pseudomonadati</taxon>
        <taxon>Verrucomicrobiota</taxon>
        <taxon>Verrucomicrobiia</taxon>
        <taxon>Verrucomicrobiales</taxon>
        <taxon>Verrucomicrobiaceae</taxon>
        <taxon>Roseimicrobium</taxon>
    </lineage>
</organism>
<evidence type="ECO:0000313" key="8">
    <source>
        <dbReference type="EMBL" id="RBP47285.1"/>
    </source>
</evidence>
<feature type="transmembrane region" description="Helical" evidence="6">
    <location>
        <begin position="385"/>
        <end position="407"/>
    </location>
</feature>
<dbReference type="Proteomes" id="UP000253426">
    <property type="component" value="Unassembled WGS sequence"/>
</dbReference>
<keyword evidence="6" id="KW-1133">Transmembrane helix</keyword>
<dbReference type="InterPro" id="IPR000719">
    <property type="entry name" value="Prot_kinase_dom"/>
</dbReference>
<reference evidence="8 9" key="1">
    <citation type="submission" date="2018-06" db="EMBL/GenBank/DDBJ databases">
        <title>Genomic Encyclopedia of Type Strains, Phase IV (KMG-IV): sequencing the most valuable type-strain genomes for metagenomic binning, comparative biology and taxonomic classification.</title>
        <authorList>
            <person name="Goeker M."/>
        </authorList>
    </citation>
    <scope>NUCLEOTIDE SEQUENCE [LARGE SCALE GENOMIC DNA]</scope>
    <source>
        <strain evidence="8 9">DSM 25532</strain>
    </source>
</reference>
<keyword evidence="6" id="KW-0812">Transmembrane</keyword>
<protein>
    <submittedName>
        <fullName evidence="8">Serine/threonine protein kinase</fullName>
    </submittedName>
</protein>
<dbReference type="GO" id="GO:0000407">
    <property type="term" value="C:phagophore assembly site"/>
    <property type="evidence" value="ECO:0007669"/>
    <property type="project" value="TreeGrafter"/>
</dbReference>
<dbReference type="PANTHER" id="PTHR24348">
    <property type="entry name" value="SERINE/THREONINE-PROTEIN KINASE UNC-51-RELATED"/>
    <property type="match status" value="1"/>
</dbReference>
<evidence type="ECO:0000256" key="2">
    <source>
        <dbReference type="ARBA" id="ARBA00022741"/>
    </source>
</evidence>
<comment type="caution">
    <text evidence="8">The sequence shown here is derived from an EMBL/GenBank/DDBJ whole genome shotgun (WGS) entry which is preliminary data.</text>
</comment>
<evidence type="ECO:0000256" key="5">
    <source>
        <dbReference type="SAM" id="MobiDB-lite"/>
    </source>
</evidence>
<dbReference type="SUPFAM" id="SSF56112">
    <property type="entry name" value="Protein kinase-like (PK-like)"/>
    <property type="match status" value="1"/>
</dbReference>
<dbReference type="InterPro" id="IPR008271">
    <property type="entry name" value="Ser/Thr_kinase_AS"/>
</dbReference>
<dbReference type="PROSITE" id="PS00108">
    <property type="entry name" value="PROTEIN_KINASE_ST"/>
    <property type="match status" value="1"/>
</dbReference>
<dbReference type="Gene3D" id="3.30.200.20">
    <property type="entry name" value="Phosphorylase Kinase, domain 1"/>
    <property type="match status" value="1"/>
</dbReference>
<dbReference type="Pfam" id="PF13646">
    <property type="entry name" value="HEAT_2"/>
    <property type="match status" value="1"/>
</dbReference>
<keyword evidence="1" id="KW-0808">Transferase</keyword>
<dbReference type="SUPFAM" id="SSF48371">
    <property type="entry name" value="ARM repeat"/>
    <property type="match status" value="1"/>
</dbReference>
<dbReference type="InterPro" id="IPR011009">
    <property type="entry name" value="Kinase-like_dom_sf"/>
</dbReference>
<dbReference type="GO" id="GO:0005524">
    <property type="term" value="F:ATP binding"/>
    <property type="evidence" value="ECO:0007669"/>
    <property type="project" value="UniProtKB-KW"/>
</dbReference>
<dbReference type="InterPro" id="IPR016024">
    <property type="entry name" value="ARM-type_fold"/>
</dbReference>